<dbReference type="AlphaFoldDB" id="A0A5J6WGT2"/>
<evidence type="ECO:0000313" key="2">
    <source>
        <dbReference type="EMBL" id="QFI37256.1"/>
    </source>
</evidence>
<keyword evidence="3" id="KW-1185">Reference proteome</keyword>
<dbReference type="KEGG" id="mmaa:FR932_05140"/>
<reference evidence="2 3" key="1">
    <citation type="submission" date="2019-09" db="EMBL/GenBank/DDBJ databases">
        <title>Hybrid Assembly of the complete Genome of the Deep-Sea Bacterium Moritella marina from long Nanopore and Illumina reads.</title>
        <authorList>
            <person name="Magin S."/>
            <person name="Georgoulis A."/>
            <person name="Papadimitriou K."/>
            <person name="Iliakis G."/>
            <person name="Vorgias C.E."/>
        </authorList>
    </citation>
    <scope>NUCLEOTIDE SEQUENCE [LARGE SCALE GENOMIC DNA]</scope>
    <source>
        <strain evidence="2 3">MP-1</strain>
    </source>
</reference>
<evidence type="ECO:0000313" key="3">
    <source>
        <dbReference type="Proteomes" id="UP000327424"/>
    </source>
</evidence>
<dbReference type="Proteomes" id="UP000327424">
    <property type="component" value="Chromosome"/>
</dbReference>
<gene>
    <name evidence="2" type="ORF">FR932_05140</name>
</gene>
<organism evidence="2 3">
    <name type="scientific">Moritella marina ATCC 15381</name>
    <dbReference type="NCBI Taxonomy" id="1202962"/>
    <lineage>
        <taxon>Bacteria</taxon>
        <taxon>Pseudomonadati</taxon>
        <taxon>Pseudomonadota</taxon>
        <taxon>Gammaproteobacteria</taxon>
        <taxon>Alteromonadales</taxon>
        <taxon>Moritellaceae</taxon>
        <taxon>Moritella</taxon>
    </lineage>
</organism>
<accession>A0A5J6WGT2</accession>
<evidence type="ECO:0000256" key="1">
    <source>
        <dbReference type="SAM" id="MobiDB-lite"/>
    </source>
</evidence>
<protein>
    <submittedName>
        <fullName evidence="2">Uncharacterized protein</fullName>
    </submittedName>
</protein>
<dbReference type="RefSeq" id="WP_019628794.1">
    <property type="nucleotide sequence ID" value="NZ_ALOE01000037.1"/>
</dbReference>
<feature type="compositionally biased region" description="Basic and acidic residues" evidence="1">
    <location>
        <begin position="48"/>
        <end position="64"/>
    </location>
</feature>
<dbReference type="EMBL" id="CP044399">
    <property type="protein sequence ID" value="QFI37256.1"/>
    <property type="molecule type" value="Genomic_DNA"/>
</dbReference>
<feature type="region of interest" description="Disordered" evidence="1">
    <location>
        <begin position="38"/>
        <end position="64"/>
    </location>
</feature>
<name>A0A5J6WGT2_MORMI</name>
<dbReference type="OrthoDB" id="6402814at2"/>
<sequence>MFSQSLFAQLVRMLVLLIITLYGVRQCQPLIDSLANNATSGGCHQHNSPKDEHRPLKHEHMEHH</sequence>
<proteinExistence type="predicted"/>